<dbReference type="InParanoid" id="A0A0L0HLL0"/>
<organism evidence="1 2">
    <name type="scientific">Spizellomyces punctatus (strain DAOM BR117)</name>
    <dbReference type="NCBI Taxonomy" id="645134"/>
    <lineage>
        <taxon>Eukaryota</taxon>
        <taxon>Fungi</taxon>
        <taxon>Fungi incertae sedis</taxon>
        <taxon>Chytridiomycota</taxon>
        <taxon>Chytridiomycota incertae sedis</taxon>
        <taxon>Chytridiomycetes</taxon>
        <taxon>Spizellomycetales</taxon>
        <taxon>Spizellomycetaceae</taxon>
        <taxon>Spizellomyces</taxon>
    </lineage>
</organism>
<dbReference type="OrthoDB" id="415825at2759"/>
<dbReference type="RefSeq" id="XP_016609733.1">
    <property type="nucleotide sequence ID" value="XM_016751752.1"/>
</dbReference>
<dbReference type="OMA" id="FTAYNEV"/>
<gene>
    <name evidence="1" type="ORF">SPPG_03489</name>
</gene>
<evidence type="ECO:0000313" key="2">
    <source>
        <dbReference type="Proteomes" id="UP000053201"/>
    </source>
</evidence>
<protein>
    <recommendedName>
        <fullName evidence="3">FAD-binding PCMH-type domain-containing protein</fullName>
    </recommendedName>
</protein>
<dbReference type="GeneID" id="27687000"/>
<dbReference type="VEuPathDB" id="FungiDB:SPPG_03489"/>
<accession>A0A0L0HLL0</accession>
<dbReference type="SUPFAM" id="SSF56176">
    <property type="entry name" value="FAD-binding/transporter-associated domain-like"/>
    <property type="match status" value="1"/>
</dbReference>
<dbReference type="Gene3D" id="3.40.462.20">
    <property type="match status" value="1"/>
</dbReference>
<reference evidence="1 2" key="1">
    <citation type="submission" date="2009-08" db="EMBL/GenBank/DDBJ databases">
        <title>The Genome Sequence of Spizellomyces punctatus strain DAOM BR117.</title>
        <authorList>
            <consortium name="The Broad Institute Genome Sequencing Platform"/>
            <person name="Russ C."/>
            <person name="Cuomo C."/>
            <person name="Shea T."/>
            <person name="Young S.K."/>
            <person name="Zeng Q."/>
            <person name="Koehrsen M."/>
            <person name="Haas B."/>
            <person name="Borodovsky M."/>
            <person name="Guigo R."/>
            <person name="Alvarado L."/>
            <person name="Berlin A."/>
            <person name="Bochicchio J."/>
            <person name="Borenstein D."/>
            <person name="Chapman S."/>
            <person name="Chen Z."/>
            <person name="Engels R."/>
            <person name="Freedman E."/>
            <person name="Gellesch M."/>
            <person name="Goldberg J."/>
            <person name="Griggs A."/>
            <person name="Gujja S."/>
            <person name="Heiman D."/>
            <person name="Hepburn T."/>
            <person name="Howarth C."/>
            <person name="Jen D."/>
            <person name="Larson L."/>
            <person name="Lewis B."/>
            <person name="Mehta T."/>
            <person name="Park D."/>
            <person name="Pearson M."/>
            <person name="Roberts A."/>
            <person name="Saif S."/>
            <person name="Shenoy N."/>
            <person name="Sisk P."/>
            <person name="Stolte C."/>
            <person name="Sykes S."/>
            <person name="Thomson T."/>
            <person name="Walk T."/>
            <person name="White J."/>
            <person name="Yandava C."/>
            <person name="Burger G."/>
            <person name="Gray M.W."/>
            <person name="Holland P.W.H."/>
            <person name="King N."/>
            <person name="Lang F.B.F."/>
            <person name="Roger A.J."/>
            <person name="Ruiz-Trillo I."/>
            <person name="Lander E."/>
            <person name="Nusbaum C."/>
        </authorList>
    </citation>
    <scope>NUCLEOTIDE SEQUENCE [LARGE SCALE GENOMIC DNA]</scope>
    <source>
        <strain evidence="1 2">DAOM BR117</strain>
    </source>
</reference>
<dbReference type="InterPro" id="IPR036318">
    <property type="entry name" value="FAD-bd_PCMH-like_sf"/>
</dbReference>
<dbReference type="InterPro" id="IPR016169">
    <property type="entry name" value="FAD-bd_PCMH_sub2"/>
</dbReference>
<dbReference type="EMBL" id="KQ257454">
    <property type="protein sequence ID" value="KND01694.1"/>
    <property type="molecule type" value="Genomic_DNA"/>
</dbReference>
<sequence length="201" mass="21702">MVSAKGDMLVANKNQNPNYFGQLCGVGGGSLGIITSFKIALQTVPNTDAVTSFTFSWPASQHRAVLAAYNTWGPKATNDLTTELNWNSAGSLELQGLYLDPKSNLNGILKGFIDAVGSQPSASDVRQQSLMDALLRFTWMDTTKPAGMQHPFVQDAKCIKGNLLFYSAPFSGQTVQIMNKYLCSIPRGLTGAYIIIDLWGG</sequence>
<proteinExistence type="predicted"/>
<name>A0A0L0HLL0_SPIPD</name>
<dbReference type="AlphaFoldDB" id="A0A0L0HLL0"/>
<dbReference type="GO" id="GO:0050660">
    <property type="term" value="F:flavin adenine dinucleotide binding"/>
    <property type="evidence" value="ECO:0007669"/>
    <property type="project" value="InterPro"/>
</dbReference>
<dbReference type="Proteomes" id="UP000053201">
    <property type="component" value="Unassembled WGS sequence"/>
</dbReference>
<evidence type="ECO:0000313" key="1">
    <source>
        <dbReference type="EMBL" id="KND01694.1"/>
    </source>
</evidence>
<dbReference type="STRING" id="645134.A0A0L0HLL0"/>
<dbReference type="Gene3D" id="3.30.465.10">
    <property type="match status" value="1"/>
</dbReference>
<evidence type="ECO:0008006" key="3">
    <source>
        <dbReference type="Google" id="ProtNLM"/>
    </source>
</evidence>
<keyword evidence="2" id="KW-1185">Reference proteome</keyword>